<organism evidence="1">
    <name type="scientific">Arundo donax</name>
    <name type="common">Giant reed</name>
    <name type="synonym">Donax arundinaceus</name>
    <dbReference type="NCBI Taxonomy" id="35708"/>
    <lineage>
        <taxon>Eukaryota</taxon>
        <taxon>Viridiplantae</taxon>
        <taxon>Streptophyta</taxon>
        <taxon>Embryophyta</taxon>
        <taxon>Tracheophyta</taxon>
        <taxon>Spermatophyta</taxon>
        <taxon>Magnoliopsida</taxon>
        <taxon>Liliopsida</taxon>
        <taxon>Poales</taxon>
        <taxon>Poaceae</taxon>
        <taxon>PACMAD clade</taxon>
        <taxon>Arundinoideae</taxon>
        <taxon>Arundineae</taxon>
        <taxon>Arundo</taxon>
    </lineage>
</organism>
<accession>A0A0A8XQW2</accession>
<reference evidence="1" key="1">
    <citation type="submission" date="2014-09" db="EMBL/GenBank/DDBJ databases">
        <authorList>
            <person name="Magalhaes I.L.F."/>
            <person name="Oliveira U."/>
            <person name="Santos F.R."/>
            <person name="Vidigal T.H.D.A."/>
            <person name="Brescovit A.D."/>
            <person name="Santos A.J."/>
        </authorList>
    </citation>
    <scope>NUCLEOTIDE SEQUENCE</scope>
    <source>
        <tissue evidence="1">Shoot tissue taken approximately 20 cm above the soil surface</tissue>
    </source>
</reference>
<name>A0A0A8XQW2_ARUDO</name>
<sequence>MGTAVMDELISHPFHQSVQ</sequence>
<dbReference type="EMBL" id="GBRH01281581">
    <property type="protein sequence ID" value="JAD16314.1"/>
    <property type="molecule type" value="Transcribed_RNA"/>
</dbReference>
<evidence type="ECO:0000313" key="1">
    <source>
        <dbReference type="EMBL" id="JAD16314.1"/>
    </source>
</evidence>
<protein>
    <submittedName>
        <fullName evidence="1">Uncharacterized protein</fullName>
    </submittedName>
</protein>
<reference evidence="1" key="2">
    <citation type="journal article" date="2015" name="Data Brief">
        <title>Shoot transcriptome of the giant reed, Arundo donax.</title>
        <authorList>
            <person name="Barrero R.A."/>
            <person name="Guerrero F.D."/>
            <person name="Moolhuijzen P."/>
            <person name="Goolsby J.A."/>
            <person name="Tidwell J."/>
            <person name="Bellgard S.E."/>
            <person name="Bellgard M.I."/>
        </authorList>
    </citation>
    <scope>NUCLEOTIDE SEQUENCE</scope>
    <source>
        <tissue evidence="1">Shoot tissue taken approximately 20 cm above the soil surface</tissue>
    </source>
</reference>
<proteinExistence type="predicted"/>
<dbReference type="AlphaFoldDB" id="A0A0A8XQW2"/>